<dbReference type="InterPro" id="IPR027417">
    <property type="entry name" value="P-loop_NTPase"/>
</dbReference>
<dbReference type="GO" id="GO:0016887">
    <property type="term" value="F:ATP hydrolysis activity"/>
    <property type="evidence" value="ECO:0007669"/>
    <property type="project" value="InterPro"/>
</dbReference>
<keyword evidence="6 8" id="KW-0472">Membrane</keyword>
<dbReference type="Gene3D" id="3.40.50.300">
    <property type="entry name" value="P-loop containing nucleotide triphosphate hydrolases"/>
    <property type="match status" value="1"/>
</dbReference>
<evidence type="ECO:0000256" key="5">
    <source>
        <dbReference type="ARBA" id="ARBA00022989"/>
    </source>
</evidence>
<feature type="region of interest" description="Disordered" evidence="7">
    <location>
        <begin position="563"/>
        <end position="586"/>
    </location>
</feature>
<proteinExistence type="predicted"/>
<feature type="transmembrane region" description="Helical" evidence="8">
    <location>
        <begin position="20"/>
        <end position="49"/>
    </location>
</feature>
<evidence type="ECO:0000259" key="10">
    <source>
        <dbReference type="PROSITE" id="PS50929"/>
    </source>
</evidence>
<protein>
    <submittedName>
        <fullName evidence="11">Lipid A export ATP-binding/permease protein MsbA</fullName>
    </submittedName>
</protein>
<feature type="transmembrane region" description="Helical" evidence="8">
    <location>
        <begin position="255"/>
        <end position="280"/>
    </location>
</feature>
<dbReference type="GO" id="GO:0015421">
    <property type="term" value="F:ABC-type oligopeptide transporter activity"/>
    <property type="evidence" value="ECO:0007669"/>
    <property type="project" value="TreeGrafter"/>
</dbReference>
<dbReference type="NCBIfam" id="TIGR01842">
    <property type="entry name" value="type_I_sec_PrtD"/>
    <property type="match status" value="1"/>
</dbReference>
<dbReference type="PANTHER" id="PTHR43394">
    <property type="entry name" value="ATP-DEPENDENT PERMEASE MDL1, MITOCHONDRIAL"/>
    <property type="match status" value="1"/>
</dbReference>
<dbReference type="PROSITE" id="PS50893">
    <property type="entry name" value="ABC_TRANSPORTER_2"/>
    <property type="match status" value="1"/>
</dbReference>
<reference evidence="11" key="1">
    <citation type="submission" date="2018-06" db="EMBL/GenBank/DDBJ databases">
        <authorList>
            <person name="Zhirakovskaya E."/>
        </authorList>
    </citation>
    <scope>NUCLEOTIDE SEQUENCE</scope>
</reference>
<keyword evidence="2 8" id="KW-0812">Transmembrane</keyword>
<keyword evidence="3" id="KW-0547">Nucleotide-binding</keyword>
<dbReference type="InterPro" id="IPR011527">
    <property type="entry name" value="ABC1_TM_dom"/>
</dbReference>
<dbReference type="GO" id="GO:0030253">
    <property type="term" value="P:protein secretion by the type I secretion system"/>
    <property type="evidence" value="ECO:0007669"/>
    <property type="project" value="InterPro"/>
</dbReference>
<dbReference type="InterPro" id="IPR003593">
    <property type="entry name" value="AAA+_ATPase"/>
</dbReference>
<dbReference type="SUPFAM" id="SSF90123">
    <property type="entry name" value="ABC transporter transmembrane region"/>
    <property type="match status" value="1"/>
</dbReference>
<evidence type="ECO:0000256" key="1">
    <source>
        <dbReference type="ARBA" id="ARBA00004141"/>
    </source>
</evidence>
<evidence type="ECO:0000313" key="11">
    <source>
        <dbReference type="EMBL" id="VAW04781.1"/>
    </source>
</evidence>
<dbReference type="InterPro" id="IPR010128">
    <property type="entry name" value="ATPase_T1SS_PrtD-like"/>
</dbReference>
<dbReference type="InterPro" id="IPR036640">
    <property type="entry name" value="ABC1_TM_sf"/>
</dbReference>
<dbReference type="Pfam" id="PF00664">
    <property type="entry name" value="ABC_membrane"/>
    <property type="match status" value="1"/>
</dbReference>
<evidence type="ECO:0000256" key="6">
    <source>
        <dbReference type="ARBA" id="ARBA00023136"/>
    </source>
</evidence>
<dbReference type="GO" id="GO:0005524">
    <property type="term" value="F:ATP binding"/>
    <property type="evidence" value="ECO:0007669"/>
    <property type="project" value="UniProtKB-KW"/>
</dbReference>
<sequence length="586" mass="63859">MTGVSRPGKQSELRAVLNKFRGATMAIILLSSALNILALTSSIYLLLIYDRVLTSGSIQTLVSLFLMIAFLFIFQGLFEILRSNLLAMLGHSFDRKIATRVQKLEMELAVTNKDTALPMRDLDQIRGFMAGPGPSAMIDLPWILFFLIILFLLHPLLGLTTLVGAIVMGILTWTNDKRSVEKVTRLTEISRERAAVAQRFRRNAETIKGLGISKRVNHLIAAKHDEYVTAQSDLSRQTSFFGTLSKVFRIFLQSAVLTVGAVIVLNGQATGGIIFASAILAGRALAPVDQAIANWRNFVGARQGWHRLNALLAENPDEQSMSVELAAPHESISAERIMIAPPGSQRIAVAEAQFKLRAGDAAAIVGPSGSGKSSLVRGLVNVWPLARGAVRLDGAELEQWDPDRLGEFYGYVPQEIELFSGTVAENIARFEPDAPSGLVTAAAKQAGLHDLILHLPEGYETQVGEGGTVLSTGQRQRVALARALYRDPFIVILDEPDSNLDPEGEAALIEAINNVRERNGIVIIVTHRMPLLKHTNIVMVMNQGKQTAFGPRDQILDALNKQRENSASAKTDTVQSGLKVVSGKDR</sequence>
<evidence type="ECO:0000256" key="7">
    <source>
        <dbReference type="SAM" id="MobiDB-lite"/>
    </source>
</evidence>
<dbReference type="InterPro" id="IPR039421">
    <property type="entry name" value="Type_1_exporter"/>
</dbReference>
<gene>
    <name evidence="11" type="ORF">MNBD_ALPHA04-1320</name>
</gene>
<dbReference type="SUPFAM" id="SSF52540">
    <property type="entry name" value="P-loop containing nucleoside triphosphate hydrolases"/>
    <property type="match status" value="1"/>
</dbReference>
<dbReference type="GO" id="GO:0030256">
    <property type="term" value="C:type I protein secretion system complex"/>
    <property type="evidence" value="ECO:0007669"/>
    <property type="project" value="InterPro"/>
</dbReference>
<name>A0A3B0SEU7_9ZZZZ</name>
<feature type="domain" description="ABC transporter" evidence="9">
    <location>
        <begin position="332"/>
        <end position="568"/>
    </location>
</feature>
<evidence type="ECO:0000256" key="2">
    <source>
        <dbReference type="ARBA" id="ARBA00022692"/>
    </source>
</evidence>
<feature type="domain" description="ABC transmembrane type-1" evidence="10">
    <location>
        <begin position="26"/>
        <end position="300"/>
    </location>
</feature>
<keyword evidence="4 11" id="KW-0067">ATP-binding</keyword>
<dbReference type="InterPro" id="IPR003439">
    <property type="entry name" value="ABC_transporter-like_ATP-bd"/>
</dbReference>
<organism evidence="11">
    <name type="scientific">hydrothermal vent metagenome</name>
    <dbReference type="NCBI Taxonomy" id="652676"/>
    <lineage>
        <taxon>unclassified sequences</taxon>
        <taxon>metagenomes</taxon>
        <taxon>ecological metagenomes</taxon>
    </lineage>
</organism>
<feature type="compositionally biased region" description="Polar residues" evidence="7">
    <location>
        <begin position="565"/>
        <end position="576"/>
    </location>
</feature>
<dbReference type="PROSITE" id="PS50929">
    <property type="entry name" value="ABC_TM1F"/>
    <property type="match status" value="1"/>
</dbReference>
<keyword evidence="5 8" id="KW-1133">Transmembrane helix</keyword>
<dbReference type="GO" id="GO:0016020">
    <property type="term" value="C:membrane"/>
    <property type="evidence" value="ECO:0007669"/>
    <property type="project" value="UniProtKB-SubCell"/>
</dbReference>
<dbReference type="PANTHER" id="PTHR43394:SF1">
    <property type="entry name" value="ATP-BINDING CASSETTE SUB-FAMILY B MEMBER 10, MITOCHONDRIAL"/>
    <property type="match status" value="1"/>
</dbReference>
<dbReference type="Pfam" id="PF00005">
    <property type="entry name" value="ABC_tran"/>
    <property type="match status" value="1"/>
</dbReference>
<dbReference type="Gene3D" id="1.20.1560.10">
    <property type="entry name" value="ABC transporter type 1, transmembrane domain"/>
    <property type="match status" value="1"/>
</dbReference>
<dbReference type="AlphaFoldDB" id="A0A3B0SEU7"/>
<dbReference type="SMART" id="SM00382">
    <property type="entry name" value="AAA"/>
    <property type="match status" value="1"/>
</dbReference>
<feature type="transmembrane region" description="Helical" evidence="8">
    <location>
        <begin position="142"/>
        <end position="173"/>
    </location>
</feature>
<evidence type="ECO:0000256" key="8">
    <source>
        <dbReference type="SAM" id="Phobius"/>
    </source>
</evidence>
<evidence type="ECO:0000256" key="4">
    <source>
        <dbReference type="ARBA" id="ARBA00022840"/>
    </source>
</evidence>
<feature type="transmembrane region" description="Helical" evidence="8">
    <location>
        <begin position="61"/>
        <end position="78"/>
    </location>
</feature>
<evidence type="ECO:0000256" key="3">
    <source>
        <dbReference type="ARBA" id="ARBA00022741"/>
    </source>
</evidence>
<accession>A0A3B0SEU7</accession>
<comment type="subcellular location">
    <subcellularLocation>
        <location evidence="1">Membrane</location>
        <topology evidence="1">Multi-pass membrane protein</topology>
    </subcellularLocation>
</comment>
<evidence type="ECO:0000259" key="9">
    <source>
        <dbReference type="PROSITE" id="PS50893"/>
    </source>
</evidence>
<dbReference type="EMBL" id="UOEF01000417">
    <property type="protein sequence ID" value="VAW04781.1"/>
    <property type="molecule type" value="Genomic_DNA"/>
</dbReference>